<dbReference type="GO" id="GO:0005886">
    <property type="term" value="C:plasma membrane"/>
    <property type="evidence" value="ECO:0007669"/>
    <property type="project" value="UniProtKB-SubCell"/>
</dbReference>
<feature type="transmembrane region" description="Helical" evidence="7">
    <location>
        <begin position="239"/>
        <end position="260"/>
    </location>
</feature>
<dbReference type="Pfam" id="PF00005">
    <property type="entry name" value="ABC_tran"/>
    <property type="match status" value="1"/>
</dbReference>
<protein>
    <submittedName>
        <fullName evidence="10">ATP-binding cassette, subfamily C, CydD</fullName>
    </submittedName>
</protein>
<dbReference type="InterPro" id="IPR011527">
    <property type="entry name" value="ABC1_TM_dom"/>
</dbReference>
<dbReference type="Gene3D" id="3.40.50.300">
    <property type="entry name" value="P-loop containing nucleotide triphosphate hydrolases"/>
    <property type="match status" value="1"/>
</dbReference>
<dbReference type="InterPro" id="IPR027417">
    <property type="entry name" value="P-loop_NTPase"/>
</dbReference>
<dbReference type="InterPro" id="IPR003439">
    <property type="entry name" value="ABC_transporter-like_ATP-bd"/>
</dbReference>
<dbReference type="InterPro" id="IPR003593">
    <property type="entry name" value="AAA+_ATPase"/>
</dbReference>
<dbReference type="EMBL" id="FNQV01000011">
    <property type="protein sequence ID" value="SEA54180.1"/>
    <property type="molecule type" value="Genomic_DNA"/>
</dbReference>
<dbReference type="SUPFAM" id="SSF90123">
    <property type="entry name" value="ABC transporter transmembrane region"/>
    <property type="match status" value="1"/>
</dbReference>
<evidence type="ECO:0000256" key="3">
    <source>
        <dbReference type="ARBA" id="ARBA00022741"/>
    </source>
</evidence>
<keyword evidence="11" id="KW-1185">Reference proteome</keyword>
<feature type="domain" description="ABC transporter" evidence="8">
    <location>
        <begin position="336"/>
        <end position="571"/>
    </location>
</feature>
<dbReference type="SUPFAM" id="SSF52540">
    <property type="entry name" value="P-loop containing nucleoside triphosphate hydrolases"/>
    <property type="match status" value="1"/>
</dbReference>
<dbReference type="Proteomes" id="UP000199288">
    <property type="component" value="Unassembled WGS sequence"/>
</dbReference>
<dbReference type="PROSITE" id="PS50893">
    <property type="entry name" value="ABC_TRANSPORTER_2"/>
    <property type="match status" value="1"/>
</dbReference>
<dbReference type="InterPro" id="IPR036640">
    <property type="entry name" value="ABC1_TM_sf"/>
</dbReference>
<sequence length="571" mass="60275">MTPLDPRLLSHVRAARRYIIFTAVTGFVQAGLIIAQVLLIAHAIAPVITDGVSLASRLPFVWALAGVVLARVVTTIAHERYAHRAADDVVAELRGAVLRHAIAMGPRAGTERGSEVVTLITQGLEDLRPYFVRYVPQLILAATVTPATLIVVFLYDWVAGLTILFTIPLIPLFMALVGWMTQSYSTTRLAKMRRLNAEVIDLLTGLPTLRGFGRELGPIARVKVIAQAYTRVTMQTLKVAFLSGAVLEFLATLSVALVAVGVGMRLVSALIALLPGLVVIMLAPECFQPLRQVGAHFHASADGIAAADAAFELLAQPVLADGTREAPAPDGRAPAIEFSALSVAAPGRDLLAPARLNGRAEPGTLTALVGASGSGKTTAIMAVLGLVRPAAGAVRVEFASGEHADVADLARESWHRWCTWVPQRPSIIPGRVIDQFAASETSEAPLLAGAELPSARLEDAAAMTGFDEVIAELPAGWDTVIGHGGYGLSVGQAQRLALTRALVEPTPVMLLDEPSAHLDAAAERHVLASLTALKDQGATVIVVAHRPTLIHLADVVIDVRSESASTLARTS</sequence>
<gene>
    <name evidence="10" type="ORF">SAMN02910418_01833</name>
</gene>
<evidence type="ECO:0000313" key="10">
    <source>
        <dbReference type="EMBL" id="SEA54180.1"/>
    </source>
</evidence>
<evidence type="ECO:0000256" key="4">
    <source>
        <dbReference type="ARBA" id="ARBA00022840"/>
    </source>
</evidence>
<comment type="subcellular location">
    <subcellularLocation>
        <location evidence="1">Cell membrane</location>
        <topology evidence="1">Multi-pass membrane protein</topology>
    </subcellularLocation>
</comment>
<dbReference type="NCBIfam" id="TIGR02857">
    <property type="entry name" value="CydD"/>
    <property type="match status" value="1"/>
</dbReference>
<evidence type="ECO:0000256" key="7">
    <source>
        <dbReference type="SAM" id="Phobius"/>
    </source>
</evidence>
<keyword evidence="4 10" id="KW-0067">ATP-binding</keyword>
<organism evidence="10 11">
    <name type="scientific">Bowdeniella nasicola</name>
    <dbReference type="NCBI Taxonomy" id="208480"/>
    <lineage>
        <taxon>Bacteria</taxon>
        <taxon>Bacillati</taxon>
        <taxon>Actinomycetota</taxon>
        <taxon>Actinomycetes</taxon>
        <taxon>Actinomycetales</taxon>
        <taxon>Actinomycetaceae</taxon>
        <taxon>Bowdeniella</taxon>
    </lineage>
</organism>
<dbReference type="PROSITE" id="PS50929">
    <property type="entry name" value="ABC_TM1F"/>
    <property type="match status" value="1"/>
</dbReference>
<reference evidence="11" key="1">
    <citation type="submission" date="2016-10" db="EMBL/GenBank/DDBJ databases">
        <authorList>
            <person name="Varghese N."/>
            <person name="Submissions S."/>
        </authorList>
    </citation>
    <scope>NUCLEOTIDE SEQUENCE [LARGE SCALE GENOMIC DNA]</scope>
    <source>
        <strain evidence="11">KPR-1</strain>
    </source>
</reference>
<keyword evidence="6 7" id="KW-0472">Membrane</keyword>
<evidence type="ECO:0000256" key="6">
    <source>
        <dbReference type="ARBA" id="ARBA00023136"/>
    </source>
</evidence>
<accession>A0A1H4C1H2</accession>
<feature type="transmembrane region" description="Helical" evidence="7">
    <location>
        <begin position="161"/>
        <end position="184"/>
    </location>
</feature>
<name>A0A1H4C1H2_9ACTO</name>
<dbReference type="InterPro" id="IPR039421">
    <property type="entry name" value="Type_1_exporter"/>
</dbReference>
<dbReference type="CDD" id="cd18584">
    <property type="entry name" value="ABC_6TM_AarD_CydD"/>
    <property type="match status" value="1"/>
</dbReference>
<evidence type="ECO:0000256" key="2">
    <source>
        <dbReference type="ARBA" id="ARBA00022692"/>
    </source>
</evidence>
<proteinExistence type="predicted"/>
<dbReference type="Pfam" id="PF00664">
    <property type="entry name" value="ABC_membrane"/>
    <property type="match status" value="1"/>
</dbReference>
<evidence type="ECO:0000256" key="1">
    <source>
        <dbReference type="ARBA" id="ARBA00004651"/>
    </source>
</evidence>
<dbReference type="GO" id="GO:0016887">
    <property type="term" value="F:ATP hydrolysis activity"/>
    <property type="evidence" value="ECO:0007669"/>
    <property type="project" value="InterPro"/>
</dbReference>
<dbReference type="GO" id="GO:0005524">
    <property type="term" value="F:ATP binding"/>
    <property type="evidence" value="ECO:0007669"/>
    <property type="project" value="UniProtKB-KW"/>
</dbReference>
<evidence type="ECO:0000313" key="11">
    <source>
        <dbReference type="Proteomes" id="UP000199288"/>
    </source>
</evidence>
<dbReference type="Gene3D" id="1.20.1560.10">
    <property type="entry name" value="ABC transporter type 1, transmembrane domain"/>
    <property type="match status" value="1"/>
</dbReference>
<dbReference type="GO" id="GO:0140359">
    <property type="term" value="F:ABC-type transporter activity"/>
    <property type="evidence" value="ECO:0007669"/>
    <property type="project" value="InterPro"/>
</dbReference>
<feature type="transmembrane region" description="Helical" evidence="7">
    <location>
        <begin position="60"/>
        <end position="77"/>
    </location>
</feature>
<dbReference type="GO" id="GO:0042883">
    <property type="term" value="P:cysteine transport"/>
    <property type="evidence" value="ECO:0007669"/>
    <property type="project" value="InterPro"/>
</dbReference>
<keyword evidence="3" id="KW-0547">Nucleotide-binding</keyword>
<evidence type="ECO:0000256" key="5">
    <source>
        <dbReference type="ARBA" id="ARBA00022989"/>
    </source>
</evidence>
<dbReference type="SMART" id="SM00382">
    <property type="entry name" value="AAA"/>
    <property type="match status" value="1"/>
</dbReference>
<dbReference type="InterPro" id="IPR014216">
    <property type="entry name" value="ABC_transptr_CydD"/>
</dbReference>
<evidence type="ECO:0000259" key="8">
    <source>
        <dbReference type="PROSITE" id="PS50893"/>
    </source>
</evidence>
<keyword evidence="2 7" id="KW-0812">Transmembrane</keyword>
<evidence type="ECO:0000259" key="9">
    <source>
        <dbReference type="PROSITE" id="PS50929"/>
    </source>
</evidence>
<dbReference type="OrthoDB" id="9806127at2"/>
<feature type="transmembrane region" description="Helical" evidence="7">
    <location>
        <begin position="138"/>
        <end position="155"/>
    </location>
</feature>
<dbReference type="RefSeq" id="WP_092565174.1">
    <property type="nucleotide sequence ID" value="NZ_FNQV01000011.1"/>
</dbReference>
<keyword evidence="5 7" id="KW-1133">Transmembrane helix</keyword>
<feature type="transmembrane region" description="Helical" evidence="7">
    <location>
        <begin position="20"/>
        <end position="48"/>
    </location>
</feature>
<dbReference type="CDD" id="cd03228">
    <property type="entry name" value="ABCC_MRP_Like"/>
    <property type="match status" value="1"/>
</dbReference>
<dbReference type="PANTHER" id="PTHR24221:SF590">
    <property type="entry name" value="COMPONENT LINKED WITH THE ASSEMBLY OF CYTOCHROME' TRANSPORT TRANSMEMBRANE ATP-BINDING PROTEIN ABC TRANSPORTER CYDD-RELATED"/>
    <property type="match status" value="1"/>
</dbReference>
<dbReference type="AlphaFoldDB" id="A0A1H4C1H2"/>
<dbReference type="PANTHER" id="PTHR24221">
    <property type="entry name" value="ATP-BINDING CASSETTE SUB-FAMILY B"/>
    <property type="match status" value="1"/>
</dbReference>
<feature type="domain" description="ABC transmembrane type-1" evidence="9">
    <location>
        <begin position="20"/>
        <end position="302"/>
    </location>
</feature>